<dbReference type="CDD" id="cd06171">
    <property type="entry name" value="Sigma70_r4"/>
    <property type="match status" value="1"/>
</dbReference>
<dbReference type="InterPro" id="IPR013249">
    <property type="entry name" value="RNA_pol_sigma70_r4_t2"/>
</dbReference>
<proteinExistence type="inferred from homology"/>
<dbReference type="SUPFAM" id="SSF88946">
    <property type="entry name" value="Sigma2 domain of RNA polymerase sigma factors"/>
    <property type="match status" value="1"/>
</dbReference>
<dbReference type="InterPro" id="IPR039425">
    <property type="entry name" value="RNA_pol_sigma-70-like"/>
</dbReference>
<comment type="similarity">
    <text evidence="1">Belongs to the sigma-70 factor family. ECF subfamily.</text>
</comment>
<keyword evidence="2" id="KW-0805">Transcription regulation</keyword>
<dbReference type="AlphaFoldDB" id="A0A3S1D5Y4"/>
<dbReference type="SUPFAM" id="SSF88659">
    <property type="entry name" value="Sigma3 and sigma4 domains of RNA polymerase sigma factors"/>
    <property type="match status" value="1"/>
</dbReference>
<dbReference type="GO" id="GO:0016987">
    <property type="term" value="F:sigma factor activity"/>
    <property type="evidence" value="ECO:0007669"/>
    <property type="project" value="UniProtKB-KW"/>
</dbReference>
<evidence type="ECO:0000256" key="2">
    <source>
        <dbReference type="ARBA" id="ARBA00023015"/>
    </source>
</evidence>
<keyword evidence="6" id="KW-1185">Reference proteome</keyword>
<dbReference type="Pfam" id="PF08281">
    <property type="entry name" value="Sigma70_r4_2"/>
    <property type="match status" value="1"/>
</dbReference>
<dbReference type="InterPro" id="IPR036388">
    <property type="entry name" value="WH-like_DNA-bd_sf"/>
</dbReference>
<dbReference type="EMBL" id="RIAR02000001">
    <property type="protein sequence ID" value="NSL86951.1"/>
    <property type="molecule type" value="Genomic_DNA"/>
</dbReference>
<dbReference type="NCBIfam" id="TIGR02937">
    <property type="entry name" value="sigma70-ECF"/>
    <property type="match status" value="1"/>
</dbReference>
<keyword evidence="3" id="KW-0731">Sigma factor</keyword>
<evidence type="ECO:0000256" key="3">
    <source>
        <dbReference type="ARBA" id="ARBA00023082"/>
    </source>
</evidence>
<accession>A0A3S1D5Y4</accession>
<evidence type="ECO:0000256" key="4">
    <source>
        <dbReference type="ARBA" id="ARBA00023163"/>
    </source>
</evidence>
<dbReference type="InterPro" id="IPR007627">
    <property type="entry name" value="RNA_pol_sigma70_r2"/>
</dbReference>
<dbReference type="OrthoDB" id="657017at2"/>
<name>A0A3S1D5Y4_9BACT</name>
<keyword evidence="4" id="KW-0804">Transcription</keyword>
<sequence>MTTYDQDIILLEQLHTGDPAAFATVYNRYRNPLRYLAESLLNDETDAQDIVQEFFIAFWEKKLFTHIDPALSKGDGTLIRNYLLRCIKNKCLNHLSRNKRQAISLQQTLLEETTPENSYIPERQLENKELELQLLRAMAQVPPQAARIFALAYGQSKSRKEIAAELRISSQTVANLLARAVKRLRTALKNSRQTCGTSPANNVY</sequence>
<dbReference type="GO" id="GO:0003677">
    <property type="term" value="F:DNA binding"/>
    <property type="evidence" value="ECO:0007669"/>
    <property type="project" value="InterPro"/>
</dbReference>
<evidence type="ECO:0000313" key="6">
    <source>
        <dbReference type="Proteomes" id="UP000281028"/>
    </source>
</evidence>
<dbReference type="InterPro" id="IPR014284">
    <property type="entry name" value="RNA_pol_sigma-70_dom"/>
</dbReference>
<organism evidence="5 6">
    <name type="scientific">Chitinophaga solisilvae</name>
    <dbReference type="NCBI Taxonomy" id="1233460"/>
    <lineage>
        <taxon>Bacteria</taxon>
        <taxon>Pseudomonadati</taxon>
        <taxon>Bacteroidota</taxon>
        <taxon>Chitinophagia</taxon>
        <taxon>Chitinophagales</taxon>
        <taxon>Chitinophagaceae</taxon>
        <taxon>Chitinophaga</taxon>
    </lineage>
</organism>
<dbReference type="Gene3D" id="1.10.1740.10">
    <property type="match status" value="1"/>
</dbReference>
<reference evidence="5" key="1">
    <citation type="submission" date="2020-05" db="EMBL/GenBank/DDBJ databases">
        <title>Chitinophaga laudate sp. nov., isolated from a tropical peat swamp.</title>
        <authorList>
            <person name="Goh C.B.S."/>
            <person name="Lee M.S."/>
            <person name="Parimannan S."/>
            <person name="Pasbakhsh P."/>
            <person name="Yule C.M."/>
            <person name="Rajandas H."/>
            <person name="Loke S."/>
            <person name="Croft L."/>
            <person name="Tan J.B.L."/>
        </authorList>
    </citation>
    <scope>NUCLEOTIDE SEQUENCE</scope>
    <source>
        <strain evidence="5">Mgbs1</strain>
    </source>
</reference>
<dbReference type="InterPro" id="IPR013325">
    <property type="entry name" value="RNA_pol_sigma_r2"/>
</dbReference>
<comment type="caution">
    <text evidence="5">The sequence shown here is derived from an EMBL/GenBank/DDBJ whole genome shotgun (WGS) entry which is preliminary data.</text>
</comment>
<dbReference type="GO" id="GO:0006352">
    <property type="term" value="P:DNA-templated transcription initiation"/>
    <property type="evidence" value="ECO:0007669"/>
    <property type="project" value="InterPro"/>
</dbReference>
<evidence type="ECO:0000256" key="1">
    <source>
        <dbReference type="ARBA" id="ARBA00010641"/>
    </source>
</evidence>
<evidence type="ECO:0000313" key="5">
    <source>
        <dbReference type="EMBL" id="NSL86951.1"/>
    </source>
</evidence>
<dbReference type="Proteomes" id="UP000281028">
    <property type="component" value="Unassembled WGS sequence"/>
</dbReference>
<dbReference type="InterPro" id="IPR013324">
    <property type="entry name" value="RNA_pol_sigma_r3/r4-like"/>
</dbReference>
<dbReference type="Gene3D" id="1.10.10.10">
    <property type="entry name" value="Winged helix-like DNA-binding domain superfamily/Winged helix DNA-binding domain"/>
    <property type="match status" value="1"/>
</dbReference>
<gene>
    <name evidence="5" type="ORF">ECE50_008930</name>
</gene>
<dbReference type="PANTHER" id="PTHR43133:SF46">
    <property type="entry name" value="RNA POLYMERASE SIGMA-70 FACTOR ECF SUBFAMILY"/>
    <property type="match status" value="1"/>
</dbReference>
<dbReference type="PANTHER" id="PTHR43133">
    <property type="entry name" value="RNA POLYMERASE ECF-TYPE SIGMA FACTO"/>
    <property type="match status" value="1"/>
</dbReference>
<protein>
    <submittedName>
        <fullName evidence="5">Sigma-70 family RNA polymerase sigma factor</fullName>
    </submittedName>
</protein>
<dbReference type="Pfam" id="PF04542">
    <property type="entry name" value="Sigma70_r2"/>
    <property type="match status" value="1"/>
</dbReference>